<organism evidence="1 2">
    <name type="scientific">Truncatella angustata</name>
    <dbReference type="NCBI Taxonomy" id="152316"/>
    <lineage>
        <taxon>Eukaryota</taxon>
        <taxon>Fungi</taxon>
        <taxon>Dikarya</taxon>
        <taxon>Ascomycota</taxon>
        <taxon>Pezizomycotina</taxon>
        <taxon>Sordariomycetes</taxon>
        <taxon>Xylariomycetidae</taxon>
        <taxon>Amphisphaeriales</taxon>
        <taxon>Sporocadaceae</taxon>
        <taxon>Truncatella</taxon>
    </lineage>
</organism>
<name>A0A9P8UL81_9PEZI</name>
<reference evidence="1" key="1">
    <citation type="journal article" date="2021" name="Nat. Commun.">
        <title>Genetic determinants of endophytism in the Arabidopsis root mycobiome.</title>
        <authorList>
            <person name="Mesny F."/>
            <person name="Miyauchi S."/>
            <person name="Thiergart T."/>
            <person name="Pickel B."/>
            <person name="Atanasova L."/>
            <person name="Karlsson M."/>
            <person name="Huettel B."/>
            <person name="Barry K.W."/>
            <person name="Haridas S."/>
            <person name="Chen C."/>
            <person name="Bauer D."/>
            <person name="Andreopoulos W."/>
            <person name="Pangilinan J."/>
            <person name="LaButti K."/>
            <person name="Riley R."/>
            <person name="Lipzen A."/>
            <person name="Clum A."/>
            <person name="Drula E."/>
            <person name="Henrissat B."/>
            <person name="Kohler A."/>
            <person name="Grigoriev I.V."/>
            <person name="Martin F.M."/>
            <person name="Hacquard S."/>
        </authorList>
    </citation>
    <scope>NUCLEOTIDE SEQUENCE</scope>
    <source>
        <strain evidence="1">MPI-SDFR-AT-0073</strain>
    </source>
</reference>
<protein>
    <submittedName>
        <fullName evidence="1">Uncharacterized protein</fullName>
    </submittedName>
</protein>
<evidence type="ECO:0000313" key="2">
    <source>
        <dbReference type="Proteomes" id="UP000758603"/>
    </source>
</evidence>
<dbReference type="EMBL" id="JAGPXC010000004">
    <property type="protein sequence ID" value="KAH6654221.1"/>
    <property type="molecule type" value="Genomic_DNA"/>
</dbReference>
<proteinExistence type="predicted"/>
<evidence type="ECO:0000313" key="1">
    <source>
        <dbReference type="EMBL" id="KAH6654221.1"/>
    </source>
</evidence>
<dbReference type="AlphaFoldDB" id="A0A9P8UL81"/>
<gene>
    <name evidence="1" type="ORF">BKA67DRAFT_691276</name>
</gene>
<keyword evidence="2" id="KW-1185">Reference proteome</keyword>
<dbReference type="GeneID" id="70138057"/>
<sequence>MGLNKDQYRIAQYSQWNGRPDVQGVTILSFVREVLNSPKLGTALYKNNNNLLCRPIDARAAPRVTVEETKLWCEAGCPSADLKPYPLTSRKTGATVLDLVADATELGHVIKQIGYLSDSIFYECADVLDLD</sequence>
<comment type="caution">
    <text evidence="1">The sequence shown here is derived from an EMBL/GenBank/DDBJ whole genome shotgun (WGS) entry which is preliminary data.</text>
</comment>
<dbReference type="Proteomes" id="UP000758603">
    <property type="component" value="Unassembled WGS sequence"/>
</dbReference>
<dbReference type="OrthoDB" id="3938867at2759"/>
<dbReference type="RefSeq" id="XP_045958491.1">
    <property type="nucleotide sequence ID" value="XM_046109166.1"/>
</dbReference>
<accession>A0A9P8UL81</accession>